<keyword evidence="5 6" id="KW-0472">Membrane</keyword>
<proteinExistence type="predicted"/>
<feature type="transmembrane region" description="Helical" evidence="6">
    <location>
        <begin position="76"/>
        <end position="97"/>
    </location>
</feature>
<dbReference type="GO" id="GO:0005886">
    <property type="term" value="C:plasma membrane"/>
    <property type="evidence" value="ECO:0007669"/>
    <property type="project" value="UniProtKB-SubCell"/>
</dbReference>
<evidence type="ECO:0000313" key="11">
    <source>
        <dbReference type="EMBL" id="QDL56558.1"/>
    </source>
</evidence>
<dbReference type="AlphaFoldDB" id="A0A515EV94"/>
<dbReference type="PROSITE" id="PS50112">
    <property type="entry name" value="PAS"/>
    <property type="match status" value="1"/>
</dbReference>
<feature type="transmembrane region" description="Helical" evidence="6">
    <location>
        <begin position="109"/>
        <end position="132"/>
    </location>
</feature>
<dbReference type="InterPro" id="IPR035919">
    <property type="entry name" value="EAL_sf"/>
</dbReference>
<evidence type="ECO:0000313" key="12">
    <source>
        <dbReference type="Proteomes" id="UP000317365"/>
    </source>
</evidence>
<dbReference type="SUPFAM" id="SSF55073">
    <property type="entry name" value="Nucleotide cyclase"/>
    <property type="match status" value="1"/>
</dbReference>
<dbReference type="KEGG" id="rhg:EXZ61_21705"/>
<dbReference type="PROSITE" id="PS50113">
    <property type="entry name" value="PAC"/>
    <property type="match status" value="1"/>
</dbReference>
<dbReference type="Pfam" id="PF13426">
    <property type="entry name" value="PAS_9"/>
    <property type="match status" value="1"/>
</dbReference>
<dbReference type="InterPro" id="IPR000014">
    <property type="entry name" value="PAS"/>
</dbReference>
<protein>
    <submittedName>
        <fullName evidence="11">EAL domain-containing protein</fullName>
    </submittedName>
</protein>
<dbReference type="InterPro" id="IPR011620">
    <property type="entry name" value="Sig_transdc_His_kinase_LytS_TM"/>
</dbReference>
<dbReference type="Pfam" id="PF00563">
    <property type="entry name" value="EAL"/>
    <property type="match status" value="1"/>
</dbReference>
<keyword evidence="12" id="KW-1185">Reference proteome</keyword>
<feature type="domain" description="PAS" evidence="7">
    <location>
        <begin position="235"/>
        <end position="281"/>
    </location>
</feature>
<dbReference type="FunFam" id="3.20.20.450:FF:000001">
    <property type="entry name" value="Cyclic di-GMP phosphodiesterase yahA"/>
    <property type="match status" value="1"/>
</dbReference>
<dbReference type="SMART" id="SM00052">
    <property type="entry name" value="EAL"/>
    <property type="match status" value="1"/>
</dbReference>
<evidence type="ECO:0000256" key="6">
    <source>
        <dbReference type="SAM" id="Phobius"/>
    </source>
</evidence>
<dbReference type="PROSITE" id="PS50883">
    <property type="entry name" value="EAL"/>
    <property type="match status" value="1"/>
</dbReference>
<dbReference type="InterPro" id="IPR052155">
    <property type="entry name" value="Biofilm_reg_signaling"/>
</dbReference>
<organism evidence="11 12">
    <name type="scientific">Rhodoferax aquaticus</name>
    <dbReference type="NCBI Taxonomy" id="2527691"/>
    <lineage>
        <taxon>Bacteria</taxon>
        <taxon>Pseudomonadati</taxon>
        <taxon>Pseudomonadota</taxon>
        <taxon>Betaproteobacteria</taxon>
        <taxon>Burkholderiales</taxon>
        <taxon>Comamonadaceae</taxon>
        <taxon>Rhodoferax</taxon>
    </lineage>
</organism>
<dbReference type="InterPro" id="IPR001633">
    <property type="entry name" value="EAL_dom"/>
</dbReference>
<dbReference type="PANTHER" id="PTHR44757">
    <property type="entry name" value="DIGUANYLATE CYCLASE DGCP"/>
    <property type="match status" value="1"/>
</dbReference>
<gene>
    <name evidence="11" type="ORF">EXZ61_21705</name>
</gene>
<dbReference type="InterPro" id="IPR035965">
    <property type="entry name" value="PAS-like_dom_sf"/>
</dbReference>
<dbReference type="Pfam" id="PF00990">
    <property type="entry name" value="GGDEF"/>
    <property type="match status" value="1"/>
</dbReference>
<evidence type="ECO:0000256" key="2">
    <source>
        <dbReference type="ARBA" id="ARBA00022475"/>
    </source>
</evidence>
<dbReference type="InterPro" id="IPR000160">
    <property type="entry name" value="GGDEF_dom"/>
</dbReference>
<evidence type="ECO:0000259" key="10">
    <source>
        <dbReference type="PROSITE" id="PS50887"/>
    </source>
</evidence>
<dbReference type="NCBIfam" id="TIGR00254">
    <property type="entry name" value="GGDEF"/>
    <property type="match status" value="1"/>
</dbReference>
<name>A0A515EV94_9BURK</name>
<feature type="transmembrane region" description="Helical" evidence="6">
    <location>
        <begin position="44"/>
        <end position="64"/>
    </location>
</feature>
<evidence type="ECO:0000259" key="9">
    <source>
        <dbReference type="PROSITE" id="PS50883"/>
    </source>
</evidence>
<dbReference type="SUPFAM" id="SSF141868">
    <property type="entry name" value="EAL domain-like"/>
    <property type="match status" value="1"/>
</dbReference>
<feature type="domain" description="GGDEF" evidence="10">
    <location>
        <begin position="393"/>
        <end position="531"/>
    </location>
</feature>
<feature type="transmembrane region" description="Helical" evidence="6">
    <location>
        <begin position="205"/>
        <end position="224"/>
    </location>
</feature>
<dbReference type="CDD" id="cd01949">
    <property type="entry name" value="GGDEF"/>
    <property type="match status" value="1"/>
</dbReference>
<dbReference type="GO" id="GO:0071555">
    <property type="term" value="P:cell wall organization"/>
    <property type="evidence" value="ECO:0007669"/>
    <property type="project" value="InterPro"/>
</dbReference>
<evidence type="ECO:0000256" key="5">
    <source>
        <dbReference type="ARBA" id="ARBA00023136"/>
    </source>
</evidence>
<evidence type="ECO:0000256" key="4">
    <source>
        <dbReference type="ARBA" id="ARBA00022989"/>
    </source>
</evidence>
<keyword evidence="2" id="KW-1003">Cell membrane</keyword>
<dbReference type="Gene3D" id="3.20.20.450">
    <property type="entry name" value="EAL domain"/>
    <property type="match status" value="1"/>
</dbReference>
<dbReference type="InterPro" id="IPR029787">
    <property type="entry name" value="Nucleotide_cyclase"/>
</dbReference>
<dbReference type="SUPFAM" id="SSF55785">
    <property type="entry name" value="PYP-like sensor domain (PAS domain)"/>
    <property type="match status" value="1"/>
</dbReference>
<comment type="subcellular location">
    <subcellularLocation>
        <location evidence="1">Cell membrane</location>
        <topology evidence="1">Multi-pass membrane protein</topology>
    </subcellularLocation>
</comment>
<accession>A0A515EV94</accession>
<feature type="domain" description="PAC" evidence="8">
    <location>
        <begin position="309"/>
        <end position="361"/>
    </location>
</feature>
<evidence type="ECO:0000256" key="3">
    <source>
        <dbReference type="ARBA" id="ARBA00022692"/>
    </source>
</evidence>
<dbReference type="InterPro" id="IPR043128">
    <property type="entry name" value="Rev_trsase/Diguanyl_cyclase"/>
</dbReference>
<dbReference type="Gene3D" id="3.30.70.270">
    <property type="match status" value="1"/>
</dbReference>
<dbReference type="RefSeq" id="WP_142813993.1">
    <property type="nucleotide sequence ID" value="NZ_CP036282.1"/>
</dbReference>
<dbReference type="SMART" id="SM00091">
    <property type="entry name" value="PAS"/>
    <property type="match status" value="1"/>
</dbReference>
<dbReference type="InterPro" id="IPR000700">
    <property type="entry name" value="PAS-assoc_C"/>
</dbReference>
<feature type="transmembrane region" description="Helical" evidence="6">
    <location>
        <begin position="139"/>
        <end position="159"/>
    </location>
</feature>
<evidence type="ECO:0000256" key="1">
    <source>
        <dbReference type="ARBA" id="ARBA00004651"/>
    </source>
</evidence>
<dbReference type="GO" id="GO:0000155">
    <property type="term" value="F:phosphorelay sensor kinase activity"/>
    <property type="evidence" value="ECO:0007669"/>
    <property type="project" value="InterPro"/>
</dbReference>
<dbReference type="PANTHER" id="PTHR44757:SF2">
    <property type="entry name" value="BIOFILM ARCHITECTURE MAINTENANCE PROTEIN MBAA"/>
    <property type="match status" value="1"/>
</dbReference>
<dbReference type="NCBIfam" id="TIGR00229">
    <property type="entry name" value="sensory_box"/>
    <property type="match status" value="1"/>
</dbReference>
<reference evidence="12" key="2">
    <citation type="journal article" date="2020" name="Int. J. Syst. Evol. Microbiol.">
        <title>Genomic insights into a novel species Rhodoferax aquaticus sp. nov., isolated from freshwater.</title>
        <authorList>
            <person name="Li T."/>
            <person name="Zhuo Y."/>
            <person name="Jin C.Z."/>
            <person name="Wu X."/>
            <person name="Ko S.R."/>
            <person name="Jin F.J."/>
            <person name="Ahn C.Y."/>
            <person name="Oh H.M."/>
            <person name="Lee H.G."/>
            <person name="Jin L."/>
        </authorList>
    </citation>
    <scope>NUCLEOTIDE SEQUENCE [LARGE SCALE GENOMIC DNA]</scope>
    <source>
        <strain evidence="12">Gr-4</strain>
    </source>
</reference>
<dbReference type="PROSITE" id="PS50887">
    <property type="entry name" value="GGDEF"/>
    <property type="match status" value="1"/>
</dbReference>
<dbReference type="SMART" id="SM00267">
    <property type="entry name" value="GGDEF"/>
    <property type="match status" value="1"/>
</dbReference>
<feature type="domain" description="EAL" evidence="9">
    <location>
        <begin position="540"/>
        <end position="794"/>
    </location>
</feature>
<dbReference type="Proteomes" id="UP000317365">
    <property type="component" value="Chromosome"/>
</dbReference>
<evidence type="ECO:0000259" key="7">
    <source>
        <dbReference type="PROSITE" id="PS50112"/>
    </source>
</evidence>
<dbReference type="Gene3D" id="3.30.450.20">
    <property type="entry name" value="PAS domain"/>
    <property type="match status" value="1"/>
</dbReference>
<dbReference type="CDD" id="cd01948">
    <property type="entry name" value="EAL"/>
    <property type="match status" value="1"/>
</dbReference>
<feature type="transmembrane region" description="Helical" evidence="6">
    <location>
        <begin position="171"/>
        <end position="193"/>
    </location>
</feature>
<dbReference type="CDD" id="cd00130">
    <property type="entry name" value="PAS"/>
    <property type="match status" value="1"/>
</dbReference>
<evidence type="ECO:0000259" key="8">
    <source>
        <dbReference type="PROSITE" id="PS50113"/>
    </source>
</evidence>
<dbReference type="Pfam" id="PF07694">
    <property type="entry name" value="5TM-5TMR_LYT"/>
    <property type="match status" value="1"/>
</dbReference>
<dbReference type="EMBL" id="CP036282">
    <property type="protein sequence ID" value="QDL56558.1"/>
    <property type="molecule type" value="Genomic_DNA"/>
</dbReference>
<keyword evidence="3 6" id="KW-0812">Transmembrane</keyword>
<sequence length="796" mass="86540">MAPWSAFAKTRSANFGTPATDGDNSTVDSTPDLANFLHELGSNAGLIAFLVVIFHALTHASTATLAPQRRMRPYKLALLGVCFGLGTWLAMSSPLPLQKGVLVDAKTVVLGLAGAYLPLPSAAIAAAIALAYRAYLGGFGMEAGMLAMAGATVVGYAFKLGKTAVVARLGTLGWLLGLGGALAGLGIALLLVLPTPLRWTLLAQLWLPVSVMFPLGVLVFGALFEGVVHLQRREEELRIAAIAFESQEGMFVADAQWRILRVNRAFEAITGYSLQQALGQQPATLLGSGRHNAYFYAEMAQQVRTHGTWQGEVWDQHISGREYPVWLIITAVKGDEGSLTHYVATMTDITQRKASEAQIAKLAFYDALTQLPNRRLLMDRLAQAQLVGLRNGRKGALLFIDLDNFKSLNDTQGHDKGDALLQQVALRLRATVREADTVARLGGDEFVVMLEDLSEDRLEAANAAEMVGVKVLAALNHEYVLGELVHRSTPSVGVTLFGEQAESTDEPLKRADLAMYQAKTAGRNTLRFFDPQMQAAVTARVAMEQGLREAFAQGQFVLFYQPQVNVDGRVFGAEALVRWQHPERGLVPPGEFIGLAEETGQILALGHWVLETACWQLTYWAQQADMAHLSVAVNVTARQLQQRDFVEQVLAVLARTGAKPYRLKLELTESLLVTSVEDAIAKMAALKARGVGFSLDDFGTGYSSLAYLKRLPLEQLKIDQSFVRDILDDPNDAAIAKMVIALAENLGLNVIAEGVETPTQRAFLQAQGCMNYQGYLFSRPIPVSDFDAYVRSCVPA</sequence>
<reference evidence="12" key="1">
    <citation type="submission" date="2019-02" db="EMBL/GenBank/DDBJ databases">
        <title>Complete genome sequence of Rhodoferax sp. Gr-4.</title>
        <authorList>
            <person name="Jin L."/>
        </authorList>
    </citation>
    <scope>NUCLEOTIDE SEQUENCE [LARGE SCALE GENOMIC DNA]</scope>
    <source>
        <strain evidence="12">Gr-4</strain>
    </source>
</reference>
<keyword evidence="4 6" id="KW-1133">Transmembrane helix</keyword>